<feature type="domain" description="Nudix hydrolase" evidence="3">
    <location>
        <begin position="1"/>
        <end position="124"/>
    </location>
</feature>
<protein>
    <submittedName>
        <fullName evidence="4">NUDIX hydrolase</fullName>
    </submittedName>
</protein>
<evidence type="ECO:0000256" key="2">
    <source>
        <dbReference type="RuleBase" id="RU003476"/>
    </source>
</evidence>
<evidence type="ECO:0000313" key="4">
    <source>
        <dbReference type="EMBL" id="KKQ37132.1"/>
    </source>
</evidence>
<dbReference type="Gene3D" id="3.90.79.10">
    <property type="entry name" value="Nucleoside Triphosphate Pyrophosphohydrolase"/>
    <property type="match status" value="1"/>
</dbReference>
<dbReference type="Pfam" id="PF00293">
    <property type="entry name" value="NUDIX"/>
    <property type="match status" value="1"/>
</dbReference>
<dbReference type="PROSITE" id="PS51462">
    <property type="entry name" value="NUDIX"/>
    <property type="match status" value="1"/>
</dbReference>
<dbReference type="InterPro" id="IPR020084">
    <property type="entry name" value="NUDIX_hydrolase_CS"/>
</dbReference>
<dbReference type="SUPFAM" id="SSF55811">
    <property type="entry name" value="Nudix"/>
    <property type="match status" value="1"/>
</dbReference>
<dbReference type="PANTHER" id="PTHR43736">
    <property type="entry name" value="ADP-RIBOSE PYROPHOSPHATASE"/>
    <property type="match status" value="1"/>
</dbReference>
<dbReference type="PANTHER" id="PTHR43736:SF1">
    <property type="entry name" value="DIHYDRONEOPTERIN TRIPHOSPHATE DIPHOSPHATASE"/>
    <property type="match status" value="1"/>
</dbReference>
<accession>A0A0G0H4T3</accession>
<dbReference type="GO" id="GO:0016787">
    <property type="term" value="F:hydrolase activity"/>
    <property type="evidence" value="ECO:0007669"/>
    <property type="project" value="UniProtKB-KW"/>
</dbReference>
<dbReference type="InterPro" id="IPR000086">
    <property type="entry name" value="NUDIX_hydrolase_dom"/>
</dbReference>
<organism evidence="4 5">
    <name type="scientific">Candidatus Woesebacteria bacterium GW2011_GWA1_37_7</name>
    <dbReference type="NCBI Taxonomy" id="1618545"/>
    <lineage>
        <taxon>Bacteria</taxon>
        <taxon>Candidatus Woeseibacteriota</taxon>
    </lineage>
</organism>
<comment type="similarity">
    <text evidence="2">Belongs to the Nudix hydrolase family.</text>
</comment>
<reference evidence="4 5" key="1">
    <citation type="journal article" date="2015" name="Nature">
        <title>rRNA introns, odd ribosomes, and small enigmatic genomes across a large radiation of phyla.</title>
        <authorList>
            <person name="Brown C.T."/>
            <person name="Hug L.A."/>
            <person name="Thomas B.C."/>
            <person name="Sharon I."/>
            <person name="Castelle C.J."/>
            <person name="Singh A."/>
            <person name="Wilkins M.J."/>
            <person name="Williams K.H."/>
            <person name="Banfield J.F."/>
        </authorList>
    </citation>
    <scope>NUCLEOTIDE SEQUENCE [LARGE SCALE GENOMIC DNA]</scope>
</reference>
<evidence type="ECO:0000256" key="1">
    <source>
        <dbReference type="ARBA" id="ARBA00022801"/>
    </source>
</evidence>
<dbReference type="EMBL" id="LBTI01000027">
    <property type="protein sequence ID" value="KKQ37132.1"/>
    <property type="molecule type" value="Genomic_DNA"/>
</dbReference>
<proteinExistence type="inferred from homology"/>
<name>A0A0G0H4T3_9BACT</name>
<keyword evidence="1 2" id="KW-0378">Hydrolase</keyword>
<gene>
    <name evidence="4" type="ORF">US53_C0027G0012</name>
</gene>
<dbReference type="InterPro" id="IPR015797">
    <property type="entry name" value="NUDIX_hydrolase-like_dom_sf"/>
</dbReference>
<dbReference type="Proteomes" id="UP000034591">
    <property type="component" value="Unassembled WGS sequence"/>
</dbReference>
<evidence type="ECO:0000259" key="3">
    <source>
        <dbReference type="PROSITE" id="PS51462"/>
    </source>
</evidence>
<dbReference type="STRING" id="1618545.US53_C0027G0012"/>
<dbReference type="PROSITE" id="PS00893">
    <property type="entry name" value="NUDIX_BOX"/>
    <property type="match status" value="1"/>
</dbReference>
<dbReference type="PRINTS" id="PR00502">
    <property type="entry name" value="NUDIXFAMILY"/>
</dbReference>
<dbReference type="InterPro" id="IPR020476">
    <property type="entry name" value="Nudix_hydrolase"/>
</dbReference>
<dbReference type="AlphaFoldDB" id="A0A0G0H4T3"/>
<evidence type="ECO:0000313" key="5">
    <source>
        <dbReference type="Proteomes" id="UP000034591"/>
    </source>
</evidence>
<comment type="caution">
    <text evidence="4">The sequence shown here is derived from an EMBL/GenBank/DDBJ whole genome shotgun (WGS) entry which is preliminary data.</text>
</comment>
<sequence length="131" mass="15026">MNKISVKAVIVWKNNVLLLKPRNLKGSIGGWDVPGGHVKTQETLTQALVREVYEETGIKIQKVYPIKILKHSDTSVEYIIFLCKTISNKVVLSGEHTDYRWVQIENVDKTVKRLLFKDLLEIKNLISKLLI</sequence>